<gene>
    <name evidence="1" type="ORF">PAM7971_03576</name>
</gene>
<proteinExistence type="predicted"/>
<accession>A0A1Y5TMK3</accession>
<reference evidence="1 2" key="1">
    <citation type="submission" date="2017-03" db="EMBL/GenBank/DDBJ databases">
        <authorList>
            <person name="Afonso C.L."/>
            <person name="Miller P.J."/>
            <person name="Scott M.A."/>
            <person name="Spackman E."/>
            <person name="Goraichik I."/>
            <person name="Dimitrov K.M."/>
            <person name="Suarez D.L."/>
            <person name="Swayne D.E."/>
        </authorList>
    </citation>
    <scope>NUCLEOTIDE SEQUENCE [LARGE SCALE GENOMIC DNA]</scope>
    <source>
        <strain evidence="1 2">CECT 7971</strain>
    </source>
</reference>
<dbReference type="Proteomes" id="UP000193307">
    <property type="component" value="Unassembled WGS sequence"/>
</dbReference>
<organism evidence="1 2">
    <name type="scientific">Pacificibacter marinus</name>
    <dbReference type="NCBI Taxonomy" id="658057"/>
    <lineage>
        <taxon>Bacteria</taxon>
        <taxon>Pseudomonadati</taxon>
        <taxon>Pseudomonadota</taxon>
        <taxon>Alphaproteobacteria</taxon>
        <taxon>Rhodobacterales</taxon>
        <taxon>Roseobacteraceae</taxon>
        <taxon>Pacificibacter</taxon>
    </lineage>
</organism>
<protein>
    <submittedName>
        <fullName evidence="1">Uncharacterized protein</fullName>
    </submittedName>
</protein>
<keyword evidence="2" id="KW-1185">Reference proteome</keyword>
<dbReference type="EMBL" id="FWFW01000016">
    <property type="protein sequence ID" value="SLN67582.1"/>
    <property type="molecule type" value="Genomic_DNA"/>
</dbReference>
<evidence type="ECO:0000313" key="1">
    <source>
        <dbReference type="EMBL" id="SLN67582.1"/>
    </source>
</evidence>
<sequence>MLFAHRKRKRLRGRGLSQSISLSSPFVESEMKRVLIWPGETRTTDAEIDFIVNMGLAVGIDVQVWDMV</sequence>
<name>A0A1Y5TMK3_9RHOB</name>
<dbReference type="AlphaFoldDB" id="A0A1Y5TMK3"/>
<evidence type="ECO:0000313" key="2">
    <source>
        <dbReference type="Proteomes" id="UP000193307"/>
    </source>
</evidence>